<dbReference type="AlphaFoldDB" id="F4Q2S3"/>
<sequence length="505" mass="57939">MTRHSKSVNQLEFNQDNVIALLHHCGLGYDWATEIWKRLDNNGVGCFDHVSVIFYHAEHLDLKRAIFQGILNLGHQLELAKLLPQPSFKPVITHDRKYILAVIEDHIDSNIQNSKSMMRQDHHFLYIVNGRGMGKTMTGFRTSNFMLESPKYQQFTRYSIYIDLSNEFRYDENMDKNISIEMSLGVRIASCITGVNWKSLCLKFKDRMEQLTFSVVMKRLATLRSQQQQNPLPPCLISIHLDEIQVNTKFTREILNLIGCFMCSSSSTMTSSSNQQSMSDGQILNIIIIPILTGTSSKGLRPQANDSYGLKSITLLPFTTKESWDFMYMHIPLLNTDYLPENCFDHILNSMGGIPRILDVFRTNIGLDVELDHLTDHFVNTMATIDEQYHVSSQWIKASGSKENLLKMISWVINSTPIDLSTIVDEKTTIEDIMKYGIIFIKGDPKDPDNNYLSYPLIILEILNRFLHFANINIIEHATAITTTSFTGNSSNNNKNTRTNKFKWR</sequence>
<gene>
    <name evidence="2" type="ORF">DFA_07677</name>
</gene>
<dbReference type="OrthoDB" id="19885at2759"/>
<reference evidence="3" key="1">
    <citation type="journal article" date="2011" name="Genome Res.">
        <title>Phylogeny-wide analysis of social amoeba genomes highlights ancient origins for complex intercellular communication.</title>
        <authorList>
            <person name="Heidel A.J."/>
            <person name="Lawal H.M."/>
            <person name="Felder M."/>
            <person name="Schilde C."/>
            <person name="Helps N.R."/>
            <person name="Tunggal B."/>
            <person name="Rivero F."/>
            <person name="John U."/>
            <person name="Schleicher M."/>
            <person name="Eichinger L."/>
            <person name="Platzer M."/>
            <person name="Noegel A.A."/>
            <person name="Schaap P."/>
            <person name="Gloeckner G."/>
        </authorList>
    </citation>
    <scope>NUCLEOTIDE SEQUENCE [LARGE SCALE GENOMIC DNA]</scope>
    <source>
        <strain evidence="3">SH3</strain>
    </source>
</reference>
<protein>
    <submittedName>
        <fullName evidence="2">Uncharacterized protein</fullName>
    </submittedName>
</protein>
<dbReference type="GeneID" id="14869482"/>
<dbReference type="KEGG" id="dfa:DFA_07677"/>
<dbReference type="EMBL" id="GL883021">
    <property type="protein sequence ID" value="EGG16699.1"/>
    <property type="molecule type" value="Genomic_DNA"/>
</dbReference>
<organism evidence="2 3">
    <name type="scientific">Cavenderia fasciculata</name>
    <name type="common">Slime mold</name>
    <name type="synonym">Dictyostelium fasciculatum</name>
    <dbReference type="NCBI Taxonomy" id="261658"/>
    <lineage>
        <taxon>Eukaryota</taxon>
        <taxon>Amoebozoa</taxon>
        <taxon>Evosea</taxon>
        <taxon>Eumycetozoa</taxon>
        <taxon>Dictyostelia</taxon>
        <taxon>Acytosteliales</taxon>
        <taxon>Cavenderiaceae</taxon>
        <taxon>Cavenderia</taxon>
    </lineage>
</organism>
<proteinExistence type="predicted"/>
<keyword evidence="3" id="KW-1185">Reference proteome</keyword>
<evidence type="ECO:0000256" key="1">
    <source>
        <dbReference type="SAM" id="MobiDB-lite"/>
    </source>
</evidence>
<dbReference type="RefSeq" id="XP_004355173.1">
    <property type="nucleotide sequence ID" value="XM_004355121.1"/>
</dbReference>
<dbReference type="Proteomes" id="UP000007797">
    <property type="component" value="Unassembled WGS sequence"/>
</dbReference>
<evidence type="ECO:0000313" key="2">
    <source>
        <dbReference type="EMBL" id="EGG16699.1"/>
    </source>
</evidence>
<feature type="compositionally biased region" description="Low complexity" evidence="1">
    <location>
        <begin position="486"/>
        <end position="497"/>
    </location>
</feature>
<name>F4Q2S3_CACFS</name>
<dbReference type="OMA" id="AVIEDHI"/>
<evidence type="ECO:0000313" key="3">
    <source>
        <dbReference type="Proteomes" id="UP000007797"/>
    </source>
</evidence>
<accession>F4Q2S3</accession>
<feature type="region of interest" description="Disordered" evidence="1">
    <location>
        <begin position="486"/>
        <end position="505"/>
    </location>
</feature>